<dbReference type="GO" id="GO:0005737">
    <property type="term" value="C:cytoplasm"/>
    <property type="evidence" value="ECO:0007669"/>
    <property type="project" value="TreeGrafter"/>
</dbReference>
<dbReference type="AlphaFoldDB" id="A0A0D2P7I3"/>
<name>A0A0D2P7I3_HYPSF</name>
<gene>
    <name evidence="3" type="ORF">HYPSUDRAFT_38668</name>
</gene>
<dbReference type="EMBL" id="KN817536">
    <property type="protein sequence ID" value="KJA24606.1"/>
    <property type="molecule type" value="Genomic_DNA"/>
</dbReference>
<sequence length="349" mass="38920">MATCLRLVSSKSPRASAANLASLQKSNWLRRNVHRARELPYKVDDGLGKFLPPPALKTLVEYQEGLLERLNHELRADPQIEKHASVAQTAITYALKRERSLPFNYSVLALNNSFFLDHLTPPWTDPSKPTHEDKISGALYNQIEQNYGDITRLKSTFSAAAMGIFSSGWVWLVTDSNGNLGILPTFGPSTLLVMSRRNMHYDPSLPVLGEDSARHAAANVPPPALPGVRGMPPSSPLSGDAPIDFRFQSRSMHTSSAALNERFKVHNLNNIHSEVTTDTSSHSPLDKSDLMNVGKTLFPLFCVPVYEHAWMSAGYGVWGKEAWLRELWTVVDWEKISNAYNQHLNAKHL</sequence>
<dbReference type="STRING" id="945553.A0A0D2P7I3"/>
<organism evidence="3 4">
    <name type="scientific">Hypholoma sublateritium (strain FD-334 SS-4)</name>
    <dbReference type="NCBI Taxonomy" id="945553"/>
    <lineage>
        <taxon>Eukaryota</taxon>
        <taxon>Fungi</taxon>
        <taxon>Dikarya</taxon>
        <taxon>Basidiomycota</taxon>
        <taxon>Agaricomycotina</taxon>
        <taxon>Agaricomycetes</taxon>
        <taxon>Agaricomycetidae</taxon>
        <taxon>Agaricales</taxon>
        <taxon>Agaricineae</taxon>
        <taxon>Strophariaceae</taxon>
        <taxon>Hypholoma</taxon>
    </lineage>
</organism>
<dbReference type="InterPro" id="IPR019832">
    <property type="entry name" value="Mn/Fe_SOD_C"/>
</dbReference>
<dbReference type="OMA" id="YLKRFWT"/>
<dbReference type="GO" id="GO:0046872">
    <property type="term" value="F:metal ion binding"/>
    <property type="evidence" value="ECO:0007669"/>
    <property type="project" value="InterPro"/>
</dbReference>
<dbReference type="GO" id="GO:0004784">
    <property type="term" value="F:superoxide dismutase activity"/>
    <property type="evidence" value="ECO:0007669"/>
    <property type="project" value="InterPro"/>
</dbReference>
<evidence type="ECO:0000256" key="1">
    <source>
        <dbReference type="ARBA" id="ARBA00037226"/>
    </source>
</evidence>
<keyword evidence="4" id="KW-1185">Reference proteome</keyword>
<evidence type="ECO:0000313" key="4">
    <source>
        <dbReference type="Proteomes" id="UP000054270"/>
    </source>
</evidence>
<dbReference type="OrthoDB" id="275227at2759"/>
<dbReference type="Proteomes" id="UP000054270">
    <property type="component" value="Unassembled WGS sequence"/>
</dbReference>
<comment type="function">
    <text evidence="1">Component of the mitochondrial ribosome (mitoribosome), a dedicated translation machinery responsible for the synthesis of mitochondrial genome-encoded proteins, including at least some of the essential transmembrane subunits of the mitochondrial respiratory chain. The mitoribosomes are attached to the mitochondrial inner membrane and translation products are cotranslationally integrated into the membrane.</text>
</comment>
<dbReference type="InterPro" id="IPR036314">
    <property type="entry name" value="SOD_C_sf"/>
</dbReference>
<protein>
    <recommendedName>
        <fullName evidence="2">Manganese/iron superoxide dismutase C-terminal domain-containing protein</fullName>
    </recommendedName>
</protein>
<dbReference type="PANTHER" id="PTHR43595">
    <property type="entry name" value="37S RIBOSOMAL PROTEIN S26, MITOCHONDRIAL"/>
    <property type="match status" value="1"/>
</dbReference>
<reference evidence="4" key="1">
    <citation type="submission" date="2014-04" db="EMBL/GenBank/DDBJ databases">
        <title>Evolutionary Origins and Diversification of the Mycorrhizal Mutualists.</title>
        <authorList>
            <consortium name="DOE Joint Genome Institute"/>
            <consortium name="Mycorrhizal Genomics Consortium"/>
            <person name="Kohler A."/>
            <person name="Kuo A."/>
            <person name="Nagy L.G."/>
            <person name="Floudas D."/>
            <person name="Copeland A."/>
            <person name="Barry K.W."/>
            <person name="Cichocki N."/>
            <person name="Veneault-Fourrey C."/>
            <person name="LaButti K."/>
            <person name="Lindquist E.A."/>
            <person name="Lipzen A."/>
            <person name="Lundell T."/>
            <person name="Morin E."/>
            <person name="Murat C."/>
            <person name="Riley R."/>
            <person name="Ohm R."/>
            <person name="Sun H."/>
            <person name="Tunlid A."/>
            <person name="Henrissat B."/>
            <person name="Grigoriev I.V."/>
            <person name="Hibbett D.S."/>
            <person name="Martin F."/>
        </authorList>
    </citation>
    <scope>NUCLEOTIDE SEQUENCE [LARGE SCALE GENOMIC DNA]</scope>
    <source>
        <strain evidence="4">FD-334 SS-4</strain>
    </source>
</reference>
<accession>A0A0D2P7I3</accession>
<dbReference type="Pfam" id="PF02777">
    <property type="entry name" value="Sod_Fe_C"/>
    <property type="match status" value="2"/>
</dbReference>
<dbReference type="Gene3D" id="3.55.40.20">
    <property type="entry name" value="Iron/manganese superoxide dismutase, C-terminal domain"/>
    <property type="match status" value="2"/>
</dbReference>
<feature type="domain" description="Manganese/iron superoxide dismutase C-terminal" evidence="2">
    <location>
        <begin position="294"/>
        <end position="338"/>
    </location>
</feature>
<dbReference type="SUPFAM" id="SSF54719">
    <property type="entry name" value="Fe,Mn superoxide dismutase (SOD), C-terminal domain"/>
    <property type="match status" value="2"/>
</dbReference>
<dbReference type="PANTHER" id="PTHR43595:SF2">
    <property type="entry name" value="SMALL RIBOSOMAL SUBUNIT PROTEIN MS42"/>
    <property type="match status" value="1"/>
</dbReference>
<evidence type="ECO:0000313" key="3">
    <source>
        <dbReference type="EMBL" id="KJA24606.1"/>
    </source>
</evidence>
<evidence type="ECO:0000259" key="2">
    <source>
        <dbReference type="Pfam" id="PF02777"/>
    </source>
</evidence>
<proteinExistence type="predicted"/>
<feature type="domain" description="Manganese/iron superoxide dismutase C-terminal" evidence="2">
    <location>
        <begin position="136"/>
        <end position="216"/>
    </location>
</feature>